<dbReference type="PANTHER" id="PTHR34793:SF1">
    <property type="entry name" value="PROTEIN THYLAKOID FORMATION 1, CHLOROPLASTIC"/>
    <property type="match status" value="1"/>
</dbReference>
<feature type="coiled-coil region" evidence="2">
    <location>
        <begin position="260"/>
        <end position="306"/>
    </location>
</feature>
<evidence type="ECO:0000313" key="4">
    <source>
        <dbReference type="EMBL" id="CAE4655214.1"/>
    </source>
</evidence>
<dbReference type="GO" id="GO:0010207">
    <property type="term" value="P:photosystem II assembly"/>
    <property type="evidence" value="ECO:0007669"/>
    <property type="project" value="InterPro"/>
</dbReference>
<evidence type="ECO:0000256" key="3">
    <source>
        <dbReference type="SAM" id="SignalP"/>
    </source>
</evidence>
<reference evidence="4" key="1">
    <citation type="submission" date="2021-01" db="EMBL/GenBank/DDBJ databases">
        <authorList>
            <person name="Corre E."/>
            <person name="Pelletier E."/>
            <person name="Niang G."/>
            <person name="Scheremetjew M."/>
            <person name="Finn R."/>
            <person name="Kale V."/>
            <person name="Holt S."/>
            <person name="Cochrane G."/>
            <person name="Meng A."/>
            <person name="Brown T."/>
            <person name="Cohen L."/>
        </authorList>
    </citation>
    <scope>NUCLEOTIDE SEQUENCE</scope>
    <source>
        <strain evidence="4">CCMP3105</strain>
    </source>
</reference>
<dbReference type="Pfam" id="PF11264">
    <property type="entry name" value="ThylakoidFormat"/>
    <property type="match status" value="1"/>
</dbReference>
<accession>A0A7S4WGI3</accession>
<feature type="signal peptide" evidence="3">
    <location>
        <begin position="1"/>
        <end position="27"/>
    </location>
</feature>
<organism evidence="4">
    <name type="scientific">Alexandrium monilatum</name>
    <dbReference type="NCBI Taxonomy" id="311494"/>
    <lineage>
        <taxon>Eukaryota</taxon>
        <taxon>Sar</taxon>
        <taxon>Alveolata</taxon>
        <taxon>Dinophyceae</taxon>
        <taxon>Gonyaulacales</taxon>
        <taxon>Pyrocystaceae</taxon>
        <taxon>Alexandrium</taxon>
    </lineage>
</organism>
<evidence type="ECO:0000256" key="2">
    <source>
        <dbReference type="SAM" id="Coils"/>
    </source>
</evidence>
<sequence>MWSAPKPQRRAPLCIWALAAALAWTCARPAWTFAAQAPSQQPRHMAATVARPQRRSAEALAAPWVRSAAVYERVSNPVKTVAETVADFYKAYPSPPVLPMYRTFLIDFMTQLHLVIVDSRFKYNAIFALGIKQYFSGLMGSYDKLVSSQQSEKIWQAMITSLGLEPDTVTADAEAVTAYASSTSPADILKAMEGATATAEGKVEQAFGCIGSSVYSLSFSVGLFKMMELSGVELSKDNVEEWAKALKITPSKVTNDLQTYKLNKDKLQKAEEMIREVEIREKKKLAERLEAKAKALAEKAAAKKANPPAEEASAN</sequence>
<evidence type="ECO:0000256" key="1">
    <source>
        <dbReference type="ARBA" id="ARBA00023054"/>
    </source>
</evidence>
<dbReference type="PANTHER" id="PTHR34793">
    <property type="entry name" value="PROTEIN THYLAKOID FORMATION 1, CHLOROPLASTIC"/>
    <property type="match status" value="1"/>
</dbReference>
<dbReference type="AlphaFoldDB" id="A0A7S4WGI3"/>
<keyword evidence="3" id="KW-0732">Signal</keyword>
<protein>
    <submittedName>
        <fullName evidence="4">Uncharacterized protein</fullName>
    </submittedName>
</protein>
<proteinExistence type="predicted"/>
<feature type="chain" id="PRO_5031058003" evidence="3">
    <location>
        <begin position="28"/>
        <end position="315"/>
    </location>
</feature>
<dbReference type="EMBL" id="HBNR01078602">
    <property type="protein sequence ID" value="CAE4655214.1"/>
    <property type="molecule type" value="Transcribed_RNA"/>
</dbReference>
<dbReference type="InterPro" id="IPR017499">
    <property type="entry name" value="Thf1"/>
</dbReference>
<keyword evidence="1 2" id="KW-0175">Coiled coil</keyword>
<gene>
    <name evidence="4" type="ORF">AMON00008_LOCUS56030</name>
</gene>
<name>A0A7S4WGI3_9DINO</name>